<gene>
    <name evidence="2" type="ORF">MNOR_LOCUS13508</name>
</gene>
<dbReference type="SUPFAM" id="SSF56672">
    <property type="entry name" value="DNA/RNA polymerases"/>
    <property type="match status" value="1"/>
</dbReference>
<dbReference type="PROSITE" id="PS50878">
    <property type="entry name" value="RT_POL"/>
    <property type="match status" value="1"/>
</dbReference>
<accession>A0AAV2QL67</accession>
<evidence type="ECO:0000259" key="1">
    <source>
        <dbReference type="PROSITE" id="PS50878"/>
    </source>
</evidence>
<feature type="non-terminal residue" evidence="2">
    <location>
        <position position="1"/>
    </location>
</feature>
<dbReference type="CDD" id="cd03714">
    <property type="entry name" value="RT_DIRS1"/>
    <property type="match status" value="1"/>
</dbReference>
<sequence>KGGSLRLIIDLSRLNKFLVVHTFRMESVWTIAPGLIGALWGYTVDLEDAYFNVPIAEVFQAYFAFVVDGVTYIFLRLPFGLSVAPWAFHRVMRPIKGFCHRQGLRLHSYLDDFFLIQRTRQLLLEDSNYLLEVFRCLGVAVNHRKSHLSPSRSLEYLGVVFQPRGWLPLSPSGQGHVDLSTVQGRLGKVPHVPPSSGAAGWHPQLCLQFCATGRSSSSPLGFLDERLYFSLLQGCAGSLGYGFQGSPSRLDGRGPAGGFRPDVPPYSVSSSHDGLVPLWMEWCPPSPLSVRSLAPFLRRHVHQLAGVDGRQELPAGVCASSSGSVRPFDVGQHHLSSLLTPSRGLIVRRN</sequence>
<proteinExistence type="predicted"/>
<dbReference type="InterPro" id="IPR052055">
    <property type="entry name" value="Hepadnavirus_pol/RT"/>
</dbReference>
<organism evidence="2 3">
    <name type="scientific">Meganyctiphanes norvegica</name>
    <name type="common">Northern krill</name>
    <name type="synonym">Thysanopoda norvegica</name>
    <dbReference type="NCBI Taxonomy" id="48144"/>
    <lineage>
        <taxon>Eukaryota</taxon>
        <taxon>Metazoa</taxon>
        <taxon>Ecdysozoa</taxon>
        <taxon>Arthropoda</taxon>
        <taxon>Crustacea</taxon>
        <taxon>Multicrustacea</taxon>
        <taxon>Malacostraca</taxon>
        <taxon>Eumalacostraca</taxon>
        <taxon>Eucarida</taxon>
        <taxon>Euphausiacea</taxon>
        <taxon>Euphausiidae</taxon>
        <taxon>Meganyctiphanes</taxon>
    </lineage>
</organism>
<evidence type="ECO:0000313" key="2">
    <source>
        <dbReference type="EMBL" id="CAL4088269.1"/>
    </source>
</evidence>
<dbReference type="GO" id="GO:0071897">
    <property type="term" value="P:DNA biosynthetic process"/>
    <property type="evidence" value="ECO:0007669"/>
    <property type="project" value="UniProtKB-ARBA"/>
</dbReference>
<keyword evidence="3" id="KW-1185">Reference proteome</keyword>
<evidence type="ECO:0000313" key="3">
    <source>
        <dbReference type="Proteomes" id="UP001497623"/>
    </source>
</evidence>
<dbReference type="PANTHER" id="PTHR33050:SF7">
    <property type="entry name" value="RIBONUCLEASE H"/>
    <property type="match status" value="1"/>
</dbReference>
<dbReference type="AlphaFoldDB" id="A0AAV2QL67"/>
<comment type="caution">
    <text evidence="2">The sequence shown here is derived from an EMBL/GenBank/DDBJ whole genome shotgun (WGS) entry which is preliminary data.</text>
</comment>
<dbReference type="Pfam" id="PF00078">
    <property type="entry name" value="RVT_1"/>
    <property type="match status" value="1"/>
</dbReference>
<dbReference type="InterPro" id="IPR043128">
    <property type="entry name" value="Rev_trsase/Diguanyl_cyclase"/>
</dbReference>
<dbReference type="Gene3D" id="3.30.70.270">
    <property type="match status" value="1"/>
</dbReference>
<dbReference type="EMBL" id="CAXKWB010007755">
    <property type="protein sequence ID" value="CAL4088269.1"/>
    <property type="molecule type" value="Genomic_DNA"/>
</dbReference>
<dbReference type="InterPro" id="IPR043502">
    <property type="entry name" value="DNA/RNA_pol_sf"/>
</dbReference>
<reference evidence="2 3" key="1">
    <citation type="submission" date="2024-05" db="EMBL/GenBank/DDBJ databases">
        <authorList>
            <person name="Wallberg A."/>
        </authorList>
    </citation>
    <scope>NUCLEOTIDE SEQUENCE [LARGE SCALE GENOMIC DNA]</scope>
</reference>
<name>A0AAV2QL67_MEGNR</name>
<protein>
    <recommendedName>
        <fullName evidence="1">Reverse transcriptase domain-containing protein</fullName>
    </recommendedName>
</protein>
<dbReference type="Proteomes" id="UP001497623">
    <property type="component" value="Unassembled WGS sequence"/>
</dbReference>
<dbReference type="PANTHER" id="PTHR33050">
    <property type="entry name" value="REVERSE TRANSCRIPTASE DOMAIN-CONTAINING PROTEIN"/>
    <property type="match status" value="1"/>
</dbReference>
<dbReference type="InterPro" id="IPR000477">
    <property type="entry name" value="RT_dom"/>
</dbReference>
<feature type="domain" description="Reverse transcriptase" evidence="1">
    <location>
        <begin position="1"/>
        <end position="161"/>
    </location>
</feature>